<sequence length="246" mass="27625">MKLSWGDYDFPSAGIQFAWSRRANLSPKVRRRTHYSYQMRVRALIQAAGASALTTALGTLETALGTNDKDLLFKDDSNSNTIHAVSTNTTINGISALIWEYPMDAESGMRTEYLNKRTVYVTFGWEVAAAETNIVEFDEIVEELNPGGLDFTVQQALSGLPQVQTTAGSQKQVYVQRGFSIGYSSYVNFPTALYSVGAYKSELSYRRNHHPLYRGRYTNTHFPRSWRYHFETSSGFVLGTPTIPSL</sequence>
<keyword evidence="2" id="KW-1185">Reference proteome</keyword>
<dbReference type="EMBL" id="FOQD01000004">
    <property type="protein sequence ID" value="SFH96390.1"/>
    <property type="molecule type" value="Genomic_DNA"/>
</dbReference>
<name>A0A1I3EBN0_9PLAN</name>
<dbReference type="RefSeq" id="WP_092048516.1">
    <property type="nucleotide sequence ID" value="NZ_FOQD01000004.1"/>
</dbReference>
<organism evidence="1 2">
    <name type="scientific">Planctomicrobium piriforme</name>
    <dbReference type="NCBI Taxonomy" id="1576369"/>
    <lineage>
        <taxon>Bacteria</taxon>
        <taxon>Pseudomonadati</taxon>
        <taxon>Planctomycetota</taxon>
        <taxon>Planctomycetia</taxon>
        <taxon>Planctomycetales</taxon>
        <taxon>Planctomycetaceae</taxon>
        <taxon>Planctomicrobium</taxon>
    </lineage>
</organism>
<evidence type="ECO:0000313" key="1">
    <source>
        <dbReference type="EMBL" id="SFH96390.1"/>
    </source>
</evidence>
<protein>
    <submittedName>
        <fullName evidence="1">Uncharacterized protein</fullName>
    </submittedName>
</protein>
<accession>A0A1I3EBN0</accession>
<reference evidence="2" key="1">
    <citation type="submission" date="2016-10" db="EMBL/GenBank/DDBJ databases">
        <authorList>
            <person name="Varghese N."/>
            <person name="Submissions S."/>
        </authorList>
    </citation>
    <scope>NUCLEOTIDE SEQUENCE [LARGE SCALE GENOMIC DNA]</scope>
    <source>
        <strain evidence="2">DSM 26348</strain>
    </source>
</reference>
<evidence type="ECO:0000313" key="2">
    <source>
        <dbReference type="Proteomes" id="UP000199518"/>
    </source>
</evidence>
<gene>
    <name evidence="1" type="ORF">SAMN05421753_104155</name>
</gene>
<proteinExistence type="predicted"/>
<dbReference type="Proteomes" id="UP000199518">
    <property type="component" value="Unassembled WGS sequence"/>
</dbReference>
<dbReference type="STRING" id="1576369.SAMN05421753_104155"/>
<dbReference type="AlphaFoldDB" id="A0A1I3EBN0"/>